<protein>
    <submittedName>
        <fullName evidence="6">Putative S-type anion channel</fullName>
    </submittedName>
</protein>
<evidence type="ECO:0000313" key="7">
    <source>
        <dbReference type="Proteomes" id="UP000215914"/>
    </source>
</evidence>
<dbReference type="PANTHER" id="PTHR31269">
    <property type="entry name" value="S-TYPE ANION CHANNEL SLAH3"/>
    <property type="match status" value="1"/>
</dbReference>
<name>A0A251VKR9_HELAN</name>
<proteinExistence type="predicted"/>
<evidence type="ECO:0000256" key="5">
    <source>
        <dbReference type="SAM" id="Phobius"/>
    </source>
</evidence>
<gene>
    <name evidence="6" type="ORF">HannXRQ_Chr01g0004891</name>
</gene>
<dbReference type="EMBL" id="CM007890">
    <property type="protein sequence ID" value="OTG36190.1"/>
    <property type="molecule type" value="Genomic_DNA"/>
</dbReference>
<dbReference type="GO" id="GO:0005886">
    <property type="term" value="C:plasma membrane"/>
    <property type="evidence" value="ECO:0007669"/>
    <property type="project" value="UniProtKB-SubCell"/>
</dbReference>
<keyword evidence="5" id="KW-0472">Membrane</keyword>
<comment type="subcellular location">
    <subcellularLocation>
        <location evidence="2">Cell membrane</location>
    </subcellularLocation>
    <subcellularLocation>
        <location evidence="1">Endomembrane system</location>
        <topology evidence="1">Multi-pass membrane protein</topology>
    </subcellularLocation>
</comment>
<reference evidence="7" key="1">
    <citation type="journal article" date="2017" name="Nature">
        <title>The sunflower genome provides insights into oil metabolism, flowering and Asterid evolution.</title>
        <authorList>
            <person name="Badouin H."/>
            <person name="Gouzy J."/>
            <person name="Grassa C.J."/>
            <person name="Murat F."/>
            <person name="Staton S.E."/>
            <person name="Cottret L."/>
            <person name="Lelandais-Briere C."/>
            <person name="Owens G.L."/>
            <person name="Carrere S."/>
            <person name="Mayjonade B."/>
            <person name="Legrand L."/>
            <person name="Gill N."/>
            <person name="Kane N.C."/>
            <person name="Bowers J.E."/>
            <person name="Hubner S."/>
            <person name="Bellec A."/>
            <person name="Berard A."/>
            <person name="Berges H."/>
            <person name="Blanchet N."/>
            <person name="Boniface M.C."/>
            <person name="Brunel D."/>
            <person name="Catrice O."/>
            <person name="Chaidir N."/>
            <person name="Claudel C."/>
            <person name="Donnadieu C."/>
            <person name="Faraut T."/>
            <person name="Fievet G."/>
            <person name="Helmstetter N."/>
            <person name="King M."/>
            <person name="Knapp S.J."/>
            <person name="Lai Z."/>
            <person name="Le Paslier M.C."/>
            <person name="Lippi Y."/>
            <person name="Lorenzon L."/>
            <person name="Mandel J.R."/>
            <person name="Marage G."/>
            <person name="Marchand G."/>
            <person name="Marquand E."/>
            <person name="Bret-Mestries E."/>
            <person name="Morien E."/>
            <person name="Nambeesan S."/>
            <person name="Nguyen T."/>
            <person name="Pegot-Espagnet P."/>
            <person name="Pouilly N."/>
            <person name="Raftis F."/>
            <person name="Sallet E."/>
            <person name="Schiex T."/>
            <person name="Thomas J."/>
            <person name="Vandecasteele C."/>
            <person name="Vares D."/>
            <person name="Vear F."/>
            <person name="Vautrin S."/>
            <person name="Crespi M."/>
            <person name="Mangin B."/>
            <person name="Burke J.M."/>
            <person name="Salse J."/>
            <person name="Munos S."/>
            <person name="Vincourt P."/>
            <person name="Rieseberg L.H."/>
            <person name="Langlade N.B."/>
        </authorList>
    </citation>
    <scope>NUCLEOTIDE SEQUENCE [LARGE SCALE GENOMIC DNA]</scope>
    <source>
        <strain evidence="7">cv. SF193</strain>
    </source>
</reference>
<evidence type="ECO:0000256" key="3">
    <source>
        <dbReference type="ARBA" id="ARBA00022448"/>
    </source>
</evidence>
<keyword evidence="3" id="KW-0813">Transport</keyword>
<accession>A0A251VKR9</accession>
<dbReference type="GO" id="GO:0006873">
    <property type="term" value="P:intracellular monoatomic ion homeostasis"/>
    <property type="evidence" value="ECO:0007669"/>
    <property type="project" value="InterPro"/>
</dbReference>
<dbReference type="Proteomes" id="UP000215914">
    <property type="component" value="Chromosome 1"/>
</dbReference>
<evidence type="ECO:0000256" key="2">
    <source>
        <dbReference type="ARBA" id="ARBA00004236"/>
    </source>
</evidence>
<evidence type="ECO:0000256" key="4">
    <source>
        <dbReference type="ARBA" id="ARBA00022475"/>
    </source>
</evidence>
<dbReference type="InterPro" id="IPR030183">
    <property type="entry name" value="SLAC/SLAH"/>
</dbReference>
<dbReference type="AlphaFoldDB" id="A0A251VKR9"/>
<sequence length="176" mass="20332">MLPFLIYSAPSIKFQFMFQFMFSINLQNWRGEEGILRWPLFLSGSSEGSLHIQRKLNVEIAITSFASQSPIMTFSIFISYKHLRNIIVPWIWGGDWCFRSSCQFGVYVVNKRQFDLRSEADADGFRLDDGSDGNLCKAIRVNFFRGFKFSLAWWAYTFPMTGAAIATIRCVLLLFS</sequence>
<dbReference type="Gene3D" id="1.50.10.150">
    <property type="entry name" value="Voltage-dependent anion channel"/>
    <property type="match status" value="1"/>
</dbReference>
<dbReference type="GO" id="GO:0008308">
    <property type="term" value="F:voltage-gated monoatomic anion channel activity"/>
    <property type="evidence" value="ECO:0007669"/>
    <property type="project" value="InterPro"/>
</dbReference>
<feature type="transmembrane region" description="Helical" evidence="5">
    <location>
        <begin position="153"/>
        <end position="175"/>
    </location>
</feature>
<dbReference type="PANTHER" id="PTHR31269:SF2">
    <property type="entry name" value="S-TYPE ANION CHANNEL SLAH3"/>
    <property type="match status" value="1"/>
</dbReference>
<organism evidence="6 7">
    <name type="scientific">Helianthus annuus</name>
    <name type="common">Common sunflower</name>
    <dbReference type="NCBI Taxonomy" id="4232"/>
    <lineage>
        <taxon>Eukaryota</taxon>
        <taxon>Viridiplantae</taxon>
        <taxon>Streptophyta</taxon>
        <taxon>Embryophyta</taxon>
        <taxon>Tracheophyta</taxon>
        <taxon>Spermatophyta</taxon>
        <taxon>Magnoliopsida</taxon>
        <taxon>eudicotyledons</taxon>
        <taxon>Gunneridae</taxon>
        <taxon>Pentapetalae</taxon>
        <taxon>asterids</taxon>
        <taxon>campanulids</taxon>
        <taxon>Asterales</taxon>
        <taxon>Asteraceae</taxon>
        <taxon>Asteroideae</taxon>
        <taxon>Heliantheae alliance</taxon>
        <taxon>Heliantheae</taxon>
        <taxon>Helianthus</taxon>
    </lineage>
</organism>
<keyword evidence="5" id="KW-1133">Transmembrane helix</keyword>
<dbReference type="InterPro" id="IPR038665">
    <property type="entry name" value="Voltage-dep_anion_channel_sf"/>
</dbReference>
<dbReference type="GO" id="GO:0012505">
    <property type="term" value="C:endomembrane system"/>
    <property type="evidence" value="ECO:0007669"/>
    <property type="project" value="UniProtKB-SubCell"/>
</dbReference>
<evidence type="ECO:0000256" key="1">
    <source>
        <dbReference type="ARBA" id="ARBA00004127"/>
    </source>
</evidence>
<keyword evidence="7" id="KW-1185">Reference proteome</keyword>
<dbReference type="InParanoid" id="A0A251VKR9"/>
<keyword evidence="4" id="KW-1003">Cell membrane</keyword>
<keyword evidence="5" id="KW-0812">Transmembrane</keyword>
<evidence type="ECO:0000313" key="6">
    <source>
        <dbReference type="EMBL" id="OTG36190.1"/>
    </source>
</evidence>